<keyword evidence="2" id="KW-0560">Oxidoreductase</keyword>
<dbReference type="Proteomes" id="UP000319210">
    <property type="component" value="Unassembled WGS sequence"/>
</dbReference>
<dbReference type="PANTHER" id="PTHR43477">
    <property type="entry name" value="DIHYDROANTICAPSIN 7-DEHYDROGENASE"/>
    <property type="match status" value="1"/>
</dbReference>
<dbReference type="PANTHER" id="PTHR43477:SF1">
    <property type="entry name" value="DIHYDROANTICAPSIN 7-DEHYDROGENASE"/>
    <property type="match status" value="1"/>
</dbReference>
<evidence type="ECO:0000313" key="5">
    <source>
        <dbReference type="Proteomes" id="UP000319210"/>
    </source>
</evidence>
<evidence type="ECO:0000256" key="1">
    <source>
        <dbReference type="ARBA" id="ARBA00006484"/>
    </source>
</evidence>
<dbReference type="Gene3D" id="3.40.50.720">
    <property type="entry name" value="NAD(P)-binding Rossmann-like Domain"/>
    <property type="match status" value="1"/>
</dbReference>
<dbReference type="InterPro" id="IPR036291">
    <property type="entry name" value="NAD(P)-bd_dom_sf"/>
</dbReference>
<evidence type="ECO:0000313" key="4">
    <source>
        <dbReference type="EMBL" id="GEB47698.1"/>
    </source>
</evidence>
<name>A0A4Y3QTH3_STRCI</name>
<dbReference type="EMBL" id="BJMM01000002">
    <property type="protein sequence ID" value="GEB47698.1"/>
    <property type="molecule type" value="Genomic_DNA"/>
</dbReference>
<evidence type="ECO:0000256" key="3">
    <source>
        <dbReference type="SAM" id="MobiDB-lite"/>
    </source>
</evidence>
<dbReference type="CDD" id="cd05233">
    <property type="entry name" value="SDR_c"/>
    <property type="match status" value="1"/>
</dbReference>
<evidence type="ECO:0000256" key="2">
    <source>
        <dbReference type="ARBA" id="ARBA00023002"/>
    </source>
</evidence>
<keyword evidence="5" id="KW-1185">Reference proteome</keyword>
<proteinExistence type="inferred from homology"/>
<dbReference type="InterPro" id="IPR020904">
    <property type="entry name" value="Sc_DH/Rdtase_CS"/>
</dbReference>
<feature type="region of interest" description="Disordered" evidence="3">
    <location>
        <begin position="1"/>
        <end position="37"/>
    </location>
</feature>
<organism evidence="4 5">
    <name type="scientific">Streptomyces cacaoi</name>
    <dbReference type="NCBI Taxonomy" id="1898"/>
    <lineage>
        <taxon>Bacteria</taxon>
        <taxon>Bacillati</taxon>
        <taxon>Actinomycetota</taxon>
        <taxon>Actinomycetes</taxon>
        <taxon>Kitasatosporales</taxon>
        <taxon>Streptomycetaceae</taxon>
        <taxon>Streptomyces</taxon>
    </lineage>
</organism>
<accession>A0A4Y3QTH3</accession>
<feature type="compositionally biased region" description="Basic and acidic residues" evidence="3">
    <location>
        <begin position="1"/>
        <end position="11"/>
    </location>
</feature>
<dbReference type="InterPro" id="IPR002347">
    <property type="entry name" value="SDR_fam"/>
</dbReference>
<dbReference type="GO" id="GO:0016491">
    <property type="term" value="F:oxidoreductase activity"/>
    <property type="evidence" value="ECO:0007669"/>
    <property type="project" value="UniProtKB-KW"/>
</dbReference>
<dbReference type="PRINTS" id="PR00081">
    <property type="entry name" value="GDHRDH"/>
</dbReference>
<reference evidence="4 5" key="1">
    <citation type="submission" date="2019-06" db="EMBL/GenBank/DDBJ databases">
        <title>Whole genome shotgun sequence of Streptomyces cacaoi subsp. cacaoi NBRC 12748.</title>
        <authorList>
            <person name="Hosoyama A."/>
            <person name="Uohara A."/>
            <person name="Ohji S."/>
            <person name="Ichikawa N."/>
        </authorList>
    </citation>
    <scope>NUCLEOTIDE SEQUENCE [LARGE SCALE GENOMIC DNA]</scope>
    <source>
        <strain evidence="4 5">NBRC 12748</strain>
    </source>
</reference>
<protein>
    <submittedName>
        <fullName evidence="4">3-oxoacyl-ACP reductase</fullName>
    </submittedName>
</protein>
<dbReference type="FunFam" id="3.40.50.720:FF:000084">
    <property type="entry name" value="Short-chain dehydrogenase reductase"/>
    <property type="match status" value="1"/>
</dbReference>
<comment type="similarity">
    <text evidence="1">Belongs to the short-chain dehydrogenases/reductases (SDR) family.</text>
</comment>
<dbReference type="PROSITE" id="PS00061">
    <property type="entry name" value="ADH_SHORT"/>
    <property type="match status" value="1"/>
</dbReference>
<dbReference type="Pfam" id="PF13561">
    <property type="entry name" value="adh_short_C2"/>
    <property type="match status" value="1"/>
</dbReference>
<gene>
    <name evidence="4" type="ORF">SCA03_02490</name>
</gene>
<dbReference type="RefSeq" id="WP_141275164.1">
    <property type="nucleotide sequence ID" value="NZ_BJMM01000002.1"/>
</dbReference>
<feature type="compositionally biased region" description="Gly residues" evidence="3">
    <location>
        <begin position="12"/>
        <end position="32"/>
    </location>
</feature>
<dbReference type="SUPFAM" id="SSF51735">
    <property type="entry name" value="NAD(P)-binding Rossmann-fold domains"/>
    <property type="match status" value="1"/>
</dbReference>
<dbReference type="AlphaFoldDB" id="A0A4Y3QTH3"/>
<sequence>MSGAADTERGGARGASGPGDSGGAGSGGGEPAVGGPDYGRLFRLDGRRVAVVGGASGIGREAARALAAQGAEVTVADRDEQGAAETARLAGPGAAPYPLDVLDEDALGEAARAWGPLDGLVVTVGHNVRKRIADYSAEEFERVVALNLRAHFSLVRACAPAMAARGRGSVVSLASMRAFQVEPGQGVYAASKAGLVQLLRTAAAEWGPQGVRFNAVAPGVVRTPLTDQIAAAPEWYDAYARASALQRWARADEIAGAVVYLVSDASTFVTGSVLTVDGGWTAVDGRYAPSV</sequence>
<comment type="caution">
    <text evidence="4">The sequence shown here is derived from an EMBL/GenBank/DDBJ whole genome shotgun (WGS) entry which is preliminary data.</text>
</comment>
<dbReference type="InterPro" id="IPR051122">
    <property type="entry name" value="SDR_DHRS6-like"/>
</dbReference>
<dbReference type="OrthoDB" id="286404at2"/>